<keyword evidence="2" id="KW-0282">Flagellum</keyword>
<name>A0A1H3PQG5_9PROT</name>
<dbReference type="OrthoDB" id="8565152at2"/>
<dbReference type="PANTHER" id="PTHR37166:SF1">
    <property type="entry name" value="PROTEIN FLAG"/>
    <property type="match status" value="1"/>
</dbReference>
<dbReference type="Proteomes" id="UP000198640">
    <property type="component" value="Unassembled WGS sequence"/>
</dbReference>
<dbReference type="InterPro" id="IPR035924">
    <property type="entry name" value="FlaG-like_sf"/>
</dbReference>
<dbReference type="Pfam" id="PF03646">
    <property type="entry name" value="FlaG"/>
    <property type="match status" value="1"/>
</dbReference>
<evidence type="ECO:0000313" key="3">
    <source>
        <dbReference type="Proteomes" id="UP000198640"/>
    </source>
</evidence>
<feature type="region of interest" description="Disordered" evidence="1">
    <location>
        <begin position="1"/>
        <end position="43"/>
    </location>
</feature>
<dbReference type="SUPFAM" id="SSF160214">
    <property type="entry name" value="FlaG-like"/>
    <property type="match status" value="1"/>
</dbReference>
<gene>
    <name evidence="2" type="ORF">SAMN05421881_11075</name>
</gene>
<dbReference type="AlphaFoldDB" id="A0A1H3PQG5"/>
<dbReference type="InterPro" id="IPR005186">
    <property type="entry name" value="FlaG"/>
</dbReference>
<dbReference type="Gene3D" id="3.30.160.170">
    <property type="entry name" value="FlaG-like"/>
    <property type="match status" value="1"/>
</dbReference>
<dbReference type="STRING" id="44576.SAMN05421881_11075"/>
<proteinExistence type="predicted"/>
<dbReference type="EMBL" id="FNOY01000107">
    <property type="protein sequence ID" value="SDZ03296.1"/>
    <property type="molecule type" value="Genomic_DNA"/>
</dbReference>
<keyword evidence="2" id="KW-0969">Cilium</keyword>
<feature type="compositionally biased region" description="Low complexity" evidence="1">
    <location>
        <begin position="31"/>
        <end position="43"/>
    </location>
</feature>
<protein>
    <submittedName>
        <fullName evidence="2">Flagellar protein FlaG</fullName>
    </submittedName>
</protein>
<evidence type="ECO:0000256" key="1">
    <source>
        <dbReference type="SAM" id="MobiDB-lite"/>
    </source>
</evidence>
<keyword evidence="3" id="KW-1185">Reference proteome</keyword>
<dbReference type="RefSeq" id="WP_090415861.1">
    <property type="nucleotide sequence ID" value="NZ_FNOY01000107.1"/>
</dbReference>
<keyword evidence="2" id="KW-0966">Cell projection</keyword>
<accession>A0A1H3PQG5</accession>
<evidence type="ECO:0000313" key="2">
    <source>
        <dbReference type="EMBL" id="SDZ03296.1"/>
    </source>
</evidence>
<reference evidence="2 3" key="1">
    <citation type="submission" date="2016-10" db="EMBL/GenBank/DDBJ databases">
        <authorList>
            <person name="de Groot N.N."/>
        </authorList>
    </citation>
    <scope>NUCLEOTIDE SEQUENCE [LARGE SCALE GENOMIC DNA]</scope>
    <source>
        <strain evidence="2 3">Nm1</strain>
    </source>
</reference>
<sequence>MSISPVSGGSELLTATPAQTLPMSQQPPAPARAQPEQEAGAETAMQVQQAVAQIQQFTQALARNLQFSVDEETGKSVVRVVDVQTREIIRQIPSEEAIQIARTLDKVQGLLFNDQA</sequence>
<dbReference type="PANTHER" id="PTHR37166">
    <property type="entry name" value="PROTEIN FLAG"/>
    <property type="match status" value="1"/>
</dbReference>
<organism evidence="2 3">
    <name type="scientific">Nitrosomonas halophila</name>
    <dbReference type="NCBI Taxonomy" id="44576"/>
    <lineage>
        <taxon>Bacteria</taxon>
        <taxon>Pseudomonadati</taxon>
        <taxon>Pseudomonadota</taxon>
        <taxon>Betaproteobacteria</taxon>
        <taxon>Nitrosomonadales</taxon>
        <taxon>Nitrosomonadaceae</taxon>
        <taxon>Nitrosomonas</taxon>
    </lineage>
</organism>